<dbReference type="EMBL" id="JAPTSV010000010">
    <property type="protein sequence ID" value="KAJ1523161.1"/>
    <property type="molecule type" value="Genomic_DNA"/>
</dbReference>
<organism evidence="1 2">
    <name type="scientific">Megalurothrips usitatus</name>
    <name type="common">bean blossom thrips</name>
    <dbReference type="NCBI Taxonomy" id="439358"/>
    <lineage>
        <taxon>Eukaryota</taxon>
        <taxon>Metazoa</taxon>
        <taxon>Ecdysozoa</taxon>
        <taxon>Arthropoda</taxon>
        <taxon>Hexapoda</taxon>
        <taxon>Insecta</taxon>
        <taxon>Pterygota</taxon>
        <taxon>Neoptera</taxon>
        <taxon>Paraneoptera</taxon>
        <taxon>Thysanoptera</taxon>
        <taxon>Terebrantia</taxon>
        <taxon>Thripoidea</taxon>
        <taxon>Thripidae</taxon>
        <taxon>Megalurothrips</taxon>
    </lineage>
</organism>
<gene>
    <name evidence="1" type="ORF">ONE63_001052</name>
</gene>
<keyword evidence="2" id="KW-1185">Reference proteome</keyword>
<dbReference type="Proteomes" id="UP001075354">
    <property type="component" value="Chromosome 10"/>
</dbReference>
<evidence type="ECO:0000313" key="2">
    <source>
        <dbReference type="Proteomes" id="UP001075354"/>
    </source>
</evidence>
<dbReference type="AlphaFoldDB" id="A0AAV7XI57"/>
<evidence type="ECO:0008006" key="3">
    <source>
        <dbReference type="Google" id="ProtNLM"/>
    </source>
</evidence>
<protein>
    <recommendedName>
        <fullName evidence="3">MULE transposase domain-containing protein</fullName>
    </recommendedName>
</protein>
<name>A0AAV7XI57_9NEOP</name>
<sequence>MKLIKFTYHDGNRESTVYWDDAGYGYNLRHGKEGQGERLEFRCRRYNHSARKCQASGSSRGDLRGFQLKGAHVCQWTSDDMKAFVGIERIKSMAWGLRAPAIREVFHREINSLPAAVRQVTSADMVVEALRKRVTRLQPPEPETILELHESLTDPIYRDIGNTEDLKDTYYQGVVGEGAEQSVVFASPRLLDWHARQARTDPDCVVIVDSTFWVTPRSPAGLSQLQRVGVQHKRRLITLANVFMKSRTGEAYTQVFGKLKQLGLKVPTLAVDLEDTQLEAAQHVWSGEIKKIILCILHQSKALQKYADTKCGLREATMGNPVIKLAIARLMMVPYLKAEDMVPAIKTVIVPHLIKHGEYNVAMHKLCSYMLERINKYGPDLISLFKKPYICTSPIEAAHRAGKKDVGVKHPPFWTVHRVNRQKELIDFDKVSRPLTSKERRLYQAMLKREEGRHSVQQELYEVGRLTFKKYLKVLVRPDQMGLDVLNFCWQNPEYDIPQPEAERREPHQCSSPLPPPLVGLRATPSGTVSITPLEQILRYAEKSLTTNIFVTARGRRRRDGSGAFRSATSTRKSFYIDSNTSGLFSPNIPLNRDSEEASFCAGLVLEWLTSLPGNASYIFEKPPIKVN</sequence>
<comment type="caution">
    <text evidence="1">The sequence shown here is derived from an EMBL/GenBank/DDBJ whole genome shotgun (WGS) entry which is preliminary data.</text>
</comment>
<proteinExistence type="predicted"/>
<evidence type="ECO:0000313" key="1">
    <source>
        <dbReference type="EMBL" id="KAJ1523161.1"/>
    </source>
</evidence>
<reference evidence="1" key="1">
    <citation type="submission" date="2022-12" db="EMBL/GenBank/DDBJ databases">
        <title>Chromosome-level genome assembly of the bean flower thrips Megalurothrips usitatus.</title>
        <authorList>
            <person name="Ma L."/>
            <person name="Liu Q."/>
            <person name="Li H."/>
            <person name="Cai W."/>
        </authorList>
    </citation>
    <scope>NUCLEOTIDE SEQUENCE</scope>
    <source>
        <strain evidence="1">Cailab_2022a</strain>
    </source>
</reference>
<accession>A0AAV7XI57</accession>